<evidence type="ECO:0000259" key="7">
    <source>
        <dbReference type="PROSITE" id="PS51704"/>
    </source>
</evidence>
<sequence length="341" mass="37767">MNAVHRLVTRILEYDRMRPLIIAHRGAPGYLPEHTESSYRLAIRQGADFVEPDVVPSRDGVLIIRHERRLDDTTDIASQPEFADRRRDFDELHGEAGWFAEDFDWAELQQLHGVERVPEIRPASAAHSGEERILRLRELIEIVESEAQARGRHCGLVIELKHDAHCLAKGFDFVELLARELDGLWDLDPLSDLRIESFEAPVLDRLRDAGSAAKLIVLVGAAGETLPTEEDPRRLTPAGLEDAAARFDGISVRTSLLGQDDPLDAEACARGRELVAAAHDHGLEVLTYTLRAEDVFLPAAYAGRPVAYWQALIDTGIDGAFADAPDQVATLRAHDGAPIPE</sequence>
<accession>A0ABT7C5Q4</accession>
<comment type="caution">
    <text evidence="8">The sequence shown here is derived from an EMBL/GenBank/DDBJ whole genome shotgun (WGS) entry which is preliminary data.</text>
</comment>
<keyword evidence="4" id="KW-0319">Glycerol metabolism</keyword>
<comment type="catalytic activity">
    <reaction evidence="6">
        <text>a sn-glycero-3-phosphodiester + H2O = an alcohol + sn-glycerol 3-phosphate + H(+)</text>
        <dbReference type="Rhea" id="RHEA:12969"/>
        <dbReference type="ChEBI" id="CHEBI:15377"/>
        <dbReference type="ChEBI" id="CHEBI:15378"/>
        <dbReference type="ChEBI" id="CHEBI:30879"/>
        <dbReference type="ChEBI" id="CHEBI:57597"/>
        <dbReference type="ChEBI" id="CHEBI:83408"/>
        <dbReference type="EC" id="3.1.4.46"/>
    </reaction>
</comment>
<evidence type="ECO:0000256" key="1">
    <source>
        <dbReference type="ARBA" id="ARBA00007277"/>
    </source>
</evidence>
<evidence type="ECO:0000256" key="3">
    <source>
        <dbReference type="ARBA" id="ARBA00022729"/>
    </source>
</evidence>
<evidence type="ECO:0000313" key="9">
    <source>
        <dbReference type="Proteomes" id="UP001170379"/>
    </source>
</evidence>
<dbReference type="PANTHER" id="PTHR43620:SF7">
    <property type="entry name" value="GLYCEROPHOSPHODIESTER PHOSPHODIESTERASE GDPD5-RELATED"/>
    <property type="match status" value="1"/>
</dbReference>
<evidence type="ECO:0000313" key="8">
    <source>
        <dbReference type="EMBL" id="MDJ1370006.1"/>
    </source>
</evidence>
<reference evidence="8" key="1">
    <citation type="submission" date="2018-03" db="EMBL/GenBank/DDBJ databases">
        <authorList>
            <person name="Nunes O.C."/>
            <person name="Lopes A.R."/>
            <person name="Froufe H."/>
            <person name="Munoz-Merida A."/>
            <person name="Barroso C."/>
            <person name="Egas C."/>
        </authorList>
    </citation>
    <scope>NUCLEOTIDE SEQUENCE</scope>
    <source>
        <strain evidence="8">ON4</strain>
    </source>
</reference>
<dbReference type="Pfam" id="PF03009">
    <property type="entry name" value="GDPD"/>
    <property type="match status" value="1"/>
</dbReference>
<dbReference type="Gene3D" id="3.20.20.190">
    <property type="entry name" value="Phosphatidylinositol (PI) phosphodiesterase"/>
    <property type="match status" value="1"/>
</dbReference>
<feature type="domain" description="GP-PDE" evidence="7">
    <location>
        <begin position="19"/>
        <end position="332"/>
    </location>
</feature>
<proteinExistence type="inferred from homology"/>
<dbReference type="InterPro" id="IPR030395">
    <property type="entry name" value="GP_PDE_dom"/>
</dbReference>
<dbReference type="EC" id="3.1.4.46" evidence="2"/>
<organism evidence="8 9">
    <name type="scientific">Gulosibacter molinativorax</name>
    <dbReference type="NCBI Taxonomy" id="256821"/>
    <lineage>
        <taxon>Bacteria</taxon>
        <taxon>Bacillati</taxon>
        <taxon>Actinomycetota</taxon>
        <taxon>Actinomycetes</taxon>
        <taxon>Micrococcales</taxon>
        <taxon>Microbacteriaceae</taxon>
        <taxon>Gulosibacter</taxon>
    </lineage>
</organism>
<gene>
    <name evidence="8" type="ORF">C7K25_01240</name>
</gene>
<protein>
    <recommendedName>
        <fullName evidence="2">glycerophosphodiester phosphodiesterase</fullName>
        <ecNumber evidence="2">3.1.4.46</ecNumber>
    </recommendedName>
</protein>
<dbReference type="EMBL" id="PXVD01000002">
    <property type="protein sequence ID" value="MDJ1370006.1"/>
    <property type="molecule type" value="Genomic_DNA"/>
</dbReference>
<dbReference type="PANTHER" id="PTHR43620">
    <property type="entry name" value="GLYCEROPHOSPHORYL DIESTER PHOSPHODIESTERASE"/>
    <property type="match status" value="1"/>
</dbReference>
<dbReference type="Proteomes" id="UP001170379">
    <property type="component" value="Unassembled WGS sequence"/>
</dbReference>
<name>A0ABT7C5Q4_9MICO</name>
<evidence type="ECO:0000256" key="5">
    <source>
        <dbReference type="ARBA" id="ARBA00022801"/>
    </source>
</evidence>
<evidence type="ECO:0000256" key="2">
    <source>
        <dbReference type="ARBA" id="ARBA00012247"/>
    </source>
</evidence>
<keyword evidence="9" id="KW-1185">Reference proteome</keyword>
<keyword evidence="3" id="KW-0732">Signal</keyword>
<dbReference type="SUPFAM" id="SSF51695">
    <property type="entry name" value="PLC-like phosphodiesterases"/>
    <property type="match status" value="1"/>
</dbReference>
<evidence type="ECO:0000256" key="6">
    <source>
        <dbReference type="ARBA" id="ARBA00047512"/>
    </source>
</evidence>
<evidence type="ECO:0000256" key="4">
    <source>
        <dbReference type="ARBA" id="ARBA00022798"/>
    </source>
</evidence>
<dbReference type="PROSITE" id="PS51704">
    <property type="entry name" value="GP_PDE"/>
    <property type="match status" value="1"/>
</dbReference>
<dbReference type="InterPro" id="IPR017946">
    <property type="entry name" value="PLC-like_Pdiesterase_TIM-brl"/>
</dbReference>
<keyword evidence="5" id="KW-0378">Hydrolase</keyword>
<dbReference type="RefSeq" id="WP_051266045.1">
    <property type="nucleotide sequence ID" value="NZ_CP028426.1"/>
</dbReference>
<reference evidence="8" key="2">
    <citation type="journal article" date="2022" name="Sci. Rep.">
        <title>In silico prediction of the enzymes involved in the degradation of the herbicide molinate by Gulosibacter molinativorax ON4T.</title>
        <authorList>
            <person name="Lopes A.R."/>
            <person name="Bunin E."/>
            <person name="Viana A.T."/>
            <person name="Froufe H."/>
            <person name="Munoz-Merida A."/>
            <person name="Pinho D."/>
            <person name="Figueiredo J."/>
            <person name="Barroso C."/>
            <person name="Vaz-Moreira I."/>
            <person name="Bellanger X."/>
            <person name="Egas C."/>
            <person name="Nunes O.C."/>
        </authorList>
    </citation>
    <scope>NUCLEOTIDE SEQUENCE</scope>
    <source>
        <strain evidence="8">ON4</strain>
    </source>
</reference>
<comment type="similarity">
    <text evidence="1">Belongs to the glycerophosphoryl diester phosphodiesterase family.</text>
</comment>